<dbReference type="Pfam" id="PF13828">
    <property type="entry name" value="DUF4190"/>
    <property type="match status" value="1"/>
</dbReference>
<feature type="transmembrane region" description="Helical" evidence="1">
    <location>
        <begin position="29"/>
        <end position="53"/>
    </location>
</feature>
<comment type="caution">
    <text evidence="3">The sequence shown here is derived from an EMBL/GenBank/DDBJ whole genome shotgun (WGS) entry which is preliminary data.</text>
</comment>
<sequence length="239" mass="23820">MSIETPPPVPPYQANQYAAPAPSNDKYNVLAIVSLVTAFFVSLAAVITGHIALSQIKKTGEKGRGLALAGLILGYLGILGGIIATIIIIVAFATIGTTAKNAIDQGNAFASSLPTDLSSPTSSGPADASGQSTTEACTILESSLSSSTSGLTQGLNDIASNPTQAVTSLQAVADAFDAGVSQISNPRILAVATTADTDLKAMIAAVTQYINDPSGGSGAVVSAATTVQSDFTAIGTACS</sequence>
<feature type="transmembrane region" description="Helical" evidence="1">
    <location>
        <begin position="65"/>
        <end position="93"/>
    </location>
</feature>
<evidence type="ECO:0000259" key="2">
    <source>
        <dbReference type="Pfam" id="PF13828"/>
    </source>
</evidence>
<dbReference type="EMBL" id="QYRT01000007">
    <property type="protein sequence ID" value="TIH38975.1"/>
    <property type="molecule type" value="Genomic_DNA"/>
</dbReference>
<protein>
    <submittedName>
        <fullName evidence="3">DUF4190 domain-containing protein</fullName>
    </submittedName>
</protein>
<evidence type="ECO:0000313" key="3">
    <source>
        <dbReference type="EMBL" id="TIH38975.1"/>
    </source>
</evidence>
<dbReference type="RefSeq" id="WP_136641202.1">
    <property type="nucleotide sequence ID" value="NZ_QYRT01000007.1"/>
</dbReference>
<accession>A0A4T2C3T6</accession>
<keyword evidence="4" id="KW-1185">Reference proteome</keyword>
<evidence type="ECO:0000256" key="1">
    <source>
        <dbReference type="SAM" id="Phobius"/>
    </source>
</evidence>
<keyword evidence="1" id="KW-1133">Transmembrane helix</keyword>
<reference evidence="3 4" key="1">
    <citation type="journal article" date="2019" name="Microorganisms">
        <title>Systematic Affiliation and Genome Analysis of Subtercola vilae DB165(T) with Particular Emphasis on Cold Adaptation of an Isolate from a High-Altitude Cold Volcano Lake.</title>
        <authorList>
            <person name="Villalobos A.S."/>
            <person name="Wiese J."/>
            <person name="Imhoff J.F."/>
            <person name="Dorador C."/>
            <person name="Keller A."/>
            <person name="Hentschel U."/>
        </authorList>
    </citation>
    <scope>NUCLEOTIDE SEQUENCE [LARGE SCALE GENOMIC DNA]</scope>
    <source>
        <strain evidence="3 4">DB165</strain>
    </source>
</reference>
<name>A0A4T2C3T6_9MICO</name>
<keyword evidence="1" id="KW-0812">Transmembrane</keyword>
<organism evidence="3 4">
    <name type="scientific">Subtercola vilae</name>
    <dbReference type="NCBI Taxonomy" id="2056433"/>
    <lineage>
        <taxon>Bacteria</taxon>
        <taxon>Bacillati</taxon>
        <taxon>Actinomycetota</taxon>
        <taxon>Actinomycetes</taxon>
        <taxon>Micrococcales</taxon>
        <taxon>Microbacteriaceae</taxon>
        <taxon>Subtercola</taxon>
    </lineage>
</organism>
<proteinExistence type="predicted"/>
<gene>
    <name evidence="3" type="ORF">D4765_05225</name>
</gene>
<dbReference type="InterPro" id="IPR025241">
    <property type="entry name" value="DUF4190"/>
</dbReference>
<feature type="domain" description="DUF4190" evidence="2">
    <location>
        <begin position="29"/>
        <end position="83"/>
    </location>
</feature>
<keyword evidence="1" id="KW-0472">Membrane</keyword>
<dbReference type="AlphaFoldDB" id="A0A4T2C3T6"/>
<dbReference type="OrthoDB" id="4374883at2"/>
<dbReference type="Proteomes" id="UP000306192">
    <property type="component" value="Unassembled WGS sequence"/>
</dbReference>
<evidence type="ECO:0000313" key="4">
    <source>
        <dbReference type="Proteomes" id="UP000306192"/>
    </source>
</evidence>